<dbReference type="CDD" id="cd06284">
    <property type="entry name" value="PBP1_LacI-like"/>
    <property type="match status" value="1"/>
</dbReference>
<organism evidence="5 6">
    <name type="scientific">Jeotgalibacillus soli</name>
    <dbReference type="NCBI Taxonomy" id="889306"/>
    <lineage>
        <taxon>Bacteria</taxon>
        <taxon>Bacillati</taxon>
        <taxon>Bacillota</taxon>
        <taxon>Bacilli</taxon>
        <taxon>Bacillales</taxon>
        <taxon>Caryophanaceae</taxon>
        <taxon>Jeotgalibacillus</taxon>
    </lineage>
</organism>
<dbReference type="STRING" id="889306.KP78_08870"/>
<dbReference type="PROSITE" id="PS50932">
    <property type="entry name" value="HTH_LACI_2"/>
    <property type="match status" value="1"/>
</dbReference>
<dbReference type="PROSITE" id="PS00356">
    <property type="entry name" value="HTH_LACI_1"/>
    <property type="match status" value="1"/>
</dbReference>
<evidence type="ECO:0000313" key="5">
    <source>
        <dbReference type="EMBL" id="KIL49419.1"/>
    </source>
</evidence>
<protein>
    <submittedName>
        <fullName evidence="5">LacI family transcription regulator</fullName>
    </submittedName>
</protein>
<dbReference type="SUPFAM" id="SSF47413">
    <property type="entry name" value="lambda repressor-like DNA-binding domains"/>
    <property type="match status" value="1"/>
</dbReference>
<dbReference type="InterPro" id="IPR000843">
    <property type="entry name" value="HTH_LacI"/>
</dbReference>
<reference evidence="5 6" key="1">
    <citation type="submission" date="2015-01" db="EMBL/GenBank/DDBJ databases">
        <title>Genome sequencing of Jeotgalibacillus soli.</title>
        <authorList>
            <person name="Goh K.M."/>
            <person name="Chan K.-G."/>
            <person name="Yaakop A.S."/>
            <person name="Ee R."/>
            <person name="Gan H.M."/>
            <person name="Chan C.S."/>
        </authorList>
    </citation>
    <scope>NUCLEOTIDE SEQUENCE [LARGE SCALE GENOMIC DNA]</scope>
    <source>
        <strain evidence="5 6">P9</strain>
    </source>
</reference>
<dbReference type="GO" id="GO:0000976">
    <property type="term" value="F:transcription cis-regulatory region binding"/>
    <property type="evidence" value="ECO:0007669"/>
    <property type="project" value="TreeGrafter"/>
</dbReference>
<evidence type="ECO:0000256" key="1">
    <source>
        <dbReference type="ARBA" id="ARBA00023015"/>
    </source>
</evidence>
<evidence type="ECO:0000256" key="3">
    <source>
        <dbReference type="ARBA" id="ARBA00023163"/>
    </source>
</evidence>
<name>A0A0C2S5V3_9BACL</name>
<proteinExistence type="predicted"/>
<evidence type="ECO:0000259" key="4">
    <source>
        <dbReference type="PROSITE" id="PS50932"/>
    </source>
</evidence>
<keyword evidence="2" id="KW-0238">DNA-binding</keyword>
<dbReference type="InterPro" id="IPR046335">
    <property type="entry name" value="LacI/GalR-like_sensor"/>
</dbReference>
<keyword evidence="6" id="KW-1185">Reference proteome</keyword>
<dbReference type="Pfam" id="PF00356">
    <property type="entry name" value="LacI"/>
    <property type="match status" value="1"/>
</dbReference>
<dbReference type="Gene3D" id="1.10.260.40">
    <property type="entry name" value="lambda repressor-like DNA-binding domains"/>
    <property type="match status" value="1"/>
</dbReference>
<dbReference type="EMBL" id="JXRP01000009">
    <property type="protein sequence ID" value="KIL49419.1"/>
    <property type="molecule type" value="Genomic_DNA"/>
</dbReference>
<evidence type="ECO:0000313" key="6">
    <source>
        <dbReference type="Proteomes" id="UP000031938"/>
    </source>
</evidence>
<dbReference type="SUPFAM" id="SSF53822">
    <property type="entry name" value="Periplasmic binding protein-like I"/>
    <property type="match status" value="1"/>
</dbReference>
<keyword evidence="3" id="KW-0804">Transcription</keyword>
<dbReference type="PATRIC" id="fig|889306.3.peg.890"/>
<dbReference type="GO" id="GO:0003700">
    <property type="term" value="F:DNA-binding transcription factor activity"/>
    <property type="evidence" value="ECO:0007669"/>
    <property type="project" value="TreeGrafter"/>
</dbReference>
<dbReference type="PANTHER" id="PTHR30146:SF109">
    <property type="entry name" value="HTH-TYPE TRANSCRIPTIONAL REGULATOR GALS"/>
    <property type="match status" value="1"/>
</dbReference>
<dbReference type="Pfam" id="PF13377">
    <property type="entry name" value="Peripla_BP_3"/>
    <property type="match status" value="1"/>
</dbReference>
<comment type="caution">
    <text evidence="5">The sequence shown here is derived from an EMBL/GenBank/DDBJ whole genome shotgun (WGS) entry which is preliminary data.</text>
</comment>
<feature type="domain" description="HTH lacI-type" evidence="4">
    <location>
        <begin position="21"/>
        <end position="75"/>
    </location>
</feature>
<evidence type="ECO:0000256" key="2">
    <source>
        <dbReference type="ARBA" id="ARBA00023125"/>
    </source>
</evidence>
<dbReference type="InterPro" id="IPR010982">
    <property type="entry name" value="Lambda_DNA-bd_dom_sf"/>
</dbReference>
<gene>
    <name evidence="5" type="ORF">KP78_08870</name>
</gene>
<dbReference type="InterPro" id="IPR028082">
    <property type="entry name" value="Peripla_BP_I"/>
</dbReference>
<sequence length="354" mass="40110">MKTITRIDQIFLITRGIKKMVKMSDVAKLAEVSNATVSRVLSSPENVREETRKRVLESIKELNYQPNTIARSFRKMETKSILVIVPDVTNQFFSEVLRGIEQKAGENGYQVLLGNSNNDVEKEYDFLNQLRQRQADGMILLTARMKQEVIEEFSEDFPVVLACEYKEGSSIPTVSIDNISGARKATEHLINLGHKRIAHLSGPMEVILSRDRLKGYHQAMLRNELETDSVLVQEGDYSYEAGYNLMNKLCALEEPPTAVFAANDEMAIGAIKAAKENFFRVPEDIAVVGFDDIKISSIFEPSLTTVSQPKLEIGEKAMELLLKQMNFEELNRKQIVLEDKLILRQSCGFNKKKK</sequence>
<dbReference type="SMART" id="SM00354">
    <property type="entry name" value="HTH_LACI"/>
    <property type="match status" value="1"/>
</dbReference>
<dbReference type="AlphaFoldDB" id="A0A0C2S5V3"/>
<keyword evidence="1" id="KW-0805">Transcription regulation</keyword>
<dbReference type="PANTHER" id="PTHR30146">
    <property type="entry name" value="LACI-RELATED TRANSCRIPTIONAL REPRESSOR"/>
    <property type="match status" value="1"/>
</dbReference>
<dbReference type="Proteomes" id="UP000031938">
    <property type="component" value="Unassembled WGS sequence"/>
</dbReference>
<accession>A0A0C2S5V3</accession>
<dbReference type="Gene3D" id="3.40.50.2300">
    <property type="match status" value="2"/>
</dbReference>
<dbReference type="CDD" id="cd01392">
    <property type="entry name" value="HTH_LacI"/>
    <property type="match status" value="1"/>
</dbReference>